<feature type="domain" description="Histidine kinase" evidence="15">
    <location>
        <begin position="185"/>
        <end position="405"/>
    </location>
</feature>
<dbReference type="SMART" id="SM00387">
    <property type="entry name" value="HATPase_c"/>
    <property type="match status" value="1"/>
</dbReference>
<evidence type="ECO:0000313" key="19">
    <source>
        <dbReference type="Proteomes" id="UP000320160"/>
    </source>
</evidence>
<feature type="domain" description="HPt" evidence="17">
    <location>
        <begin position="727"/>
        <end position="824"/>
    </location>
</feature>
<dbReference type="PROSITE" id="PS50109">
    <property type="entry name" value="HIS_KIN"/>
    <property type="match status" value="1"/>
</dbReference>
<dbReference type="PROSITE" id="PS51257">
    <property type="entry name" value="PROKAR_LIPOPROTEIN"/>
    <property type="match status" value="1"/>
</dbReference>
<dbReference type="EMBL" id="VKKU01000001">
    <property type="protein sequence ID" value="TSB04582.1"/>
    <property type="molecule type" value="Genomic_DNA"/>
</dbReference>
<dbReference type="PROSITE" id="PS50894">
    <property type="entry name" value="HPT"/>
    <property type="match status" value="1"/>
</dbReference>
<keyword evidence="8" id="KW-0067">ATP-binding</keyword>
<evidence type="ECO:0000256" key="9">
    <source>
        <dbReference type="ARBA" id="ARBA00022989"/>
    </source>
</evidence>
<keyword evidence="19" id="KW-1185">Reference proteome</keyword>
<dbReference type="PROSITE" id="PS50110">
    <property type="entry name" value="RESPONSE_REGULATORY"/>
    <property type="match status" value="1"/>
</dbReference>
<evidence type="ECO:0000256" key="3">
    <source>
        <dbReference type="ARBA" id="ARBA00012438"/>
    </source>
</evidence>
<keyword evidence="11 14" id="KW-0472">Membrane</keyword>
<dbReference type="SMART" id="SM00073">
    <property type="entry name" value="HPT"/>
    <property type="match status" value="1"/>
</dbReference>
<evidence type="ECO:0000256" key="14">
    <source>
        <dbReference type="SAM" id="Phobius"/>
    </source>
</evidence>
<proteinExistence type="predicted"/>
<dbReference type="CDD" id="cd17546">
    <property type="entry name" value="REC_hyHK_CKI1_RcsC-like"/>
    <property type="match status" value="1"/>
</dbReference>
<feature type="transmembrane region" description="Helical" evidence="14">
    <location>
        <begin position="71"/>
        <end position="87"/>
    </location>
</feature>
<dbReference type="InterPro" id="IPR011006">
    <property type="entry name" value="CheY-like_superfamily"/>
</dbReference>
<dbReference type="Gene3D" id="3.40.50.2300">
    <property type="match status" value="1"/>
</dbReference>
<evidence type="ECO:0000256" key="12">
    <source>
        <dbReference type="PROSITE-ProRule" id="PRU00110"/>
    </source>
</evidence>
<dbReference type="Pfam" id="PF01627">
    <property type="entry name" value="Hpt"/>
    <property type="match status" value="1"/>
</dbReference>
<evidence type="ECO:0000256" key="4">
    <source>
        <dbReference type="ARBA" id="ARBA00022475"/>
    </source>
</evidence>
<dbReference type="Gene3D" id="3.30.565.10">
    <property type="entry name" value="Histidine kinase-like ATPase, C-terminal domain"/>
    <property type="match status" value="1"/>
</dbReference>
<dbReference type="InterPro" id="IPR036641">
    <property type="entry name" value="HPT_dom_sf"/>
</dbReference>
<evidence type="ECO:0000256" key="10">
    <source>
        <dbReference type="ARBA" id="ARBA00023012"/>
    </source>
</evidence>
<keyword evidence="4" id="KW-1003">Cell membrane</keyword>
<dbReference type="GO" id="GO:0005886">
    <property type="term" value="C:plasma membrane"/>
    <property type="evidence" value="ECO:0007669"/>
    <property type="project" value="UniProtKB-SubCell"/>
</dbReference>
<keyword evidence="6 14" id="KW-0812">Transmembrane</keyword>
<feature type="transmembrane region" description="Helical" evidence="14">
    <location>
        <begin position="140"/>
        <end position="162"/>
    </location>
</feature>
<dbReference type="Gene3D" id="1.10.287.130">
    <property type="match status" value="1"/>
</dbReference>
<evidence type="ECO:0000256" key="6">
    <source>
        <dbReference type="ARBA" id="ARBA00022692"/>
    </source>
</evidence>
<evidence type="ECO:0000259" key="15">
    <source>
        <dbReference type="PROSITE" id="PS50109"/>
    </source>
</evidence>
<keyword evidence="9 14" id="KW-1133">Transmembrane helix</keyword>
<reference evidence="18 19" key="1">
    <citation type="submission" date="2019-07" db="EMBL/GenBank/DDBJ databases">
        <authorList>
            <person name="Park M."/>
        </authorList>
    </citation>
    <scope>NUCLEOTIDE SEQUENCE [LARGE SCALE GENOMIC DNA]</scope>
    <source>
        <strain evidence="18 19">KCTC32445</strain>
    </source>
</reference>
<keyword evidence="7" id="KW-0547">Nucleotide-binding</keyword>
<dbReference type="InterPro" id="IPR004358">
    <property type="entry name" value="Sig_transdc_His_kin-like_C"/>
</dbReference>
<comment type="catalytic activity">
    <reaction evidence="1">
        <text>ATP + protein L-histidine = ADP + protein N-phospho-L-histidine.</text>
        <dbReference type="EC" id="2.7.13.3"/>
    </reaction>
</comment>
<dbReference type="PANTHER" id="PTHR45339">
    <property type="entry name" value="HYBRID SIGNAL TRANSDUCTION HISTIDINE KINASE J"/>
    <property type="match status" value="1"/>
</dbReference>
<evidence type="ECO:0000256" key="5">
    <source>
        <dbReference type="ARBA" id="ARBA00022553"/>
    </source>
</evidence>
<dbReference type="InterPro" id="IPR003661">
    <property type="entry name" value="HisK_dim/P_dom"/>
</dbReference>
<evidence type="ECO:0000259" key="17">
    <source>
        <dbReference type="PROSITE" id="PS50894"/>
    </source>
</evidence>
<dbReference type="SUPFAM" id="SSF55874">
    <property type="entry name" value="ATPase domain of HSP90 chaperone/DNA topoisomerase II/histidine kinase"/>
    <property type="match status" value="1"/>
</dbReference>
<dbReference type="OrthoDB" id="9815202at2"/>
<dbReference type="EC" id="2.7.13.3" evidence="3"/>
<feature type="modified residue" description="Phosphohistidine" evidence="12">
    <location>
        <position position="766"/>
    </location>
</feature>
<name>A0A553WIR2_9SPHN</name>
<organism evidence="18 19">
    <name type="scientific">Sphingorhabdus contaminans</name>
    <dbReference type="NCBI Taxonomy" id="1343899"/>
    <lineage>
        <taxon>Bacteria</taxon>
        <taxon>Pseudomonadati</taxon>
        <taxon>Pseudomonadota</taxon>
        <taxon>Alphaproteobacteria</taxon>
        <taxon>Sphingomonadales</taxon>
        <taxon>Sphingomonadaceae</taxon>
        <taxon>Sphingorhabdus</taxon>
    </lineage>
</organism>
<dbReference type="AlphaFoldDB" id="A0A553WIR2"/>
<keyword evidence="5 13" id="KW-0597">Phosphoprotein</keyword>
<evidence type="ECO:0000256" key="2">
    <source>
        <dbReference type="ARBA" id="ARBA00004651"/>
    </source>
</evidence>
<dbReference type="CDD" id="cd00082">
    <property type="entry name" value="HisKA"/>
    <property type="match status" value="1"/>
</dbReference>
<dbReference type="PANTHER" id="PTHR45339:SF1">
    <property type="entry name" value="HYBRID SIGNAL TRANSDUCTION HISTIDINE KINASE J"/>
    <property type="match status" value="1"/>
</dbReference>
<dbReference type="SMART" id="SM00448">
    <property type="entry name" value="REC"/>
    <property type="match status" value="1"/>
</dbReference>
<dbReference type="InterPro" id="IPR036097">
    <property type="entry name" value="HisK_dim/P_sf"/>
</dbReference>
<evidence type="ECO:0000256" key="13">
    <source>
        <dbReference type="PROSITE-ProRule" id="PRU00169"/>
    </source>
</evidence>
<dbReference type="InterPro" id="IPR003594">
    <property type="entry name" value="HATPase_dom"/>
</dbReference>
<dbReference type="Proteomes" id="UP000320160">
    <property type="component" value="Unassembled WGS sequence"/>
</dbReference>
<dbReference type="SUPFAM" id="SSF52172">
    <property type="entry name" value="CheY-like"/>
    <property type="match status" value="1"/>
</dbReference>
<dbReference type="PRINTS" id="PR00344">
    <property type="entry name" value="BCTRLSENSOR"/>
</dbReference>
<dbReference type="InterPro" id="IPR001789">
    <property type="entry name" value="Sig_transdc_resp-reg_receiver"/>
</dbReference>
<feature type="modified residue" description="4-aspartylphosphate" evidence="13">
    <location>
        <position position="612"/>
    </location>
</feature>
<dbReference type="InterPro" id="IPR008207">
    <property type="entry name" value="Sig_transdc_His_kin_Hpt_dom"/>
</dbReference>
<dbReference type="Gene3D" id="1.20.120.160">
    <property type="entry name" value="HPT domain"/>
    <property type="match status" value="1"/>
</dbReference>
<dbReference type="CDD" id="cd16922">
    <property type="entry name" value="HATPase_EvgS-ArcB-TorS-like"/>
    <property type="match status" value="1"/>
</dbReference>
<gene>
    <name evidence="18" type="ORF">FOM92_03970</name>
</gene>
<dbReference type="SMART" id="SM00388">
    <property type="entry name" value="HisKA"/>
    <property type="match status" value="1"/>
</dbReference>
<keyword evidence="10" id="KW-0902">Two-component regulatory system</keyword>
<dbReference type="GO" id="GO:0000155">
    <property type="term" value="F:phosphorelay sensor kinase activity"/>
    <property type="evidence" value="ECO:0007669"/>
    <property type="project" value="InterPro"/>
</dbReference>
<evidence type="ECO:0000259" key="16">
    <source>
        <dbReference type="PROSITE" id="PS50110"/>
    </source>
</evidence>
<dbReference type="Pfam" id="PF00512">
    <property type="entry name" value="HisKA"/>
    <property type="match status" value="1"/>
</dbReference>
<feature type="domain" description="Response regulatory" evidence="16">
    <location>
        <begin position="563"/>
        <end position="680"/>
    </location>
</feature>
<feature type="transmembrane region" description="Helical" evidence="14">
    <location>
        <begin position="34"/>
        <end position="59"/>
    </location>
</feature>
<dbReference type="InterPro" id="IPR036890">
    <property type="entry name" value="HATPase_C_sf"/>
</dbReference>
<dbReference type="SUPFAM" id="SSF47384">
    <property type="entry name" value="Homodimeric domain of signal transducing histidine kinase"/>
    <property type="match status" value="1"/>
</dbReference>
<dbReference type="Pfam" id="PF02518">
    <property type="entry name" value="HATPase_c"/>
    <property type="match status" value="1"/>
</dbReference>
<evidence type="ECO:0000256" key="11">
    <source>
        <dbReference type="ARBA" id="ARBA00023136"/>
    </source>
</evidence>
<evidence type="ECO:0000256" key="1">
    <source>
        <dbReference type="ARBA" id="ARBA00000085"/>
    </source>
</evidence>
<feature type="transmembrane region" description="Helical" evidence="14">
    <location>
        <begin position="116"/>
        <end position="134"/>
    </location>
</feature>
<dbReference type="GO" id="GO:0005524">
    <property type="term" value="F:ATP binding"/>
    <property type="evidence" value="ECO:0007669"/>
    <property type="project" value="UniProtKB-KW"/>
</dbReference>
<sequence>MIAYLKKLRADLSPEQEILRNRLVMGGASGIGCYFFAFDVVIFTAFFTYLSFNAALYAMQKKEIWRPGERWLAAIILDVMMAFAVMLREPEHMSIFYPIILWMILGNGFRYGVKWLFIAAALSTLTFGVVVLSTDYWQQNLYLGCALALALLIIPAYCSTLIRKISLAKEQAELASKAKSYFLASVSHELRTPLNAIIGYGNHLRQSDMPRNQKDMVEASVLAGEHLLHLIEQLIEVAKTGTGSAQIKTSTFRPTELLTEIRDIMAVRIEDKGLAIHLQAEPLSDRPVEGPTDILRNILLNLVGNALKFTEAGSISVHSGFANEGGKDIIWFTVSDTGIGIAEAAIERIFQPFQQADDTVLNRFGGTGLGLAICKQLVEQVNGRISAKSTLGQGSTFRIEVPVKMVAAEETDWLSSTTDIVHIVSFGEIAPELLSEARSADNFILQHVNCQSSEQLASIIANQGLQRFKVALISHDLARQIDPDSPIWQQFAAAEVAPVLISNDRDFDLQEVALRAAFASILPASANFAELRSAIRIGCSFASHFRNGDSEEVAAPVSYSSRKILVADDNRTNRNVLGAILGSAGHEVVMVTDGDEALDALESGSFDILLLDINMPRLNGIDACMMWRQIEGGRQHLPIIGVTADATAETETRCKSAGMDMRITKPVDAKLLLSAIEQLCGGDPENVPVIADASDPLQVVVPLNPQQHAVSDAIDASQLSYLKSIGDDQFVRGMIEGFFEDAAQTLEPLRQSVHQGKVRDFRFCAHAFKSSSNNMGAKTLGEICGRLERVTEAEFDENRFVYLAKIESELDKVLDALKAMLDSYAAPAPLAAVK</sequence>
<evidence type="ECO:0000256" key="7">
    <source>
        <dbReference type="ARBA" id="ARBA00022741"/>
    </source>
</evidence>
<dbReference type="SUPFAM" id="SSF47226">
    <property type="entry name" value="Histidine-containing phosphotransfer domain, HPT domain"/>
    <property type="match status" value="1"/>
</dbReference>
<accession>A0A553WIR2</accession>
<protein>
    <recommendedName>
        <fullName evidence="3">histidine kinase</fullName>
        <ecNumber evidence="3">2.7.13.3</ecNumber>
    </recommendedName>
</protein>
<dbReference type="FunFam" id="3.30.565.10:FF:000010">
    <property type="entry name" value="Sensor histidine kinase RcsC"/>
    <property type="match status" value="1"/>
</dbReference>
<dbReference type="InterPro" id="IPR005467">
    <property type="entry name" value="His_kinase_dom"/>
</dbReference>
<comment type="subcellular location">
    <subcellularLocation>
        <location evidence="2">Cell membrane</location>
        <topology evidence="2">Multi-pass membrane protein</topology>
    </subcellularLocation>
</comment>
<dbReference type="RefSeq" id="WP_143775470.1">
    <property type="nucleotide sequence ID" value="NZ_VKKU01000001.1"/>
</dbReference>
<dbReference type="Pfam" id="PF00072">
    <property type="entry name" value="Response_reg"/>
    <property type="match status" value="1"/>
</dbReference>
<evidence type="ECO:0000256" key="8">
    <source>
        <dbReference type="ARBA" id="ARBA00022840"/>
    </source>
</evidence>
<comment type="caution">
    <text evidence="18">The sequence shown here is derived from an EMBL/GenBank/DDBJ whole genome shotgun (WGS) entry which is preliminary data.</text>
</comment>
<evidence type="ECO:0000313" key="18">
    <source>
        <dbReference type="EMBL" id="TSB04582.1"/>
    </source>
</evidence>